<dbReference type="RefSeq" id="WP_109763039.1">
    <property type="nucleotide sequence ID" value="NZ_QGGU01000004.1"/>
</dbReference>
<name>A0A316GEH4_9GAMM</name>
<dbReference type="EMBL" id="QGGU01000004">
    <property type="protein sequence ID" value="PWK53067.1"/>
    <property type="molecule type" value="Genomic_DNA"/>
</dbReference>
<keyword evidence="1" id="KW-0732">Signal</keyword>
<feature type="signal peptide" evidence="1">
    <location>
        <begin position="1"/>
        <end position="31"/>
    </location>
</feature>
<evidence type="ECO:0000313" key="3">
    <source>
        <dbReference type="Proteomes" id="UP000245790"/>
    </source>
</evidence>
<feature type="chain" id="PRO_5016262314" description="DUF4382 domain-containing protein" evidence="1">
    <location>
        <begin position="32"/>
        <end position="631"/>
    </location>
</feature>
<gene>
    <name evidence="2" type="ORF">C8D97_104285</name>
</gene>
<reference evidence="2 3" key="1">
    <citation type="submission" date="2018-05" db="EMBL/GenBank/DDBJ databases">
        <title>Genomic Encyclopedia of Type Strains, Phase IV (KMG-IV): sequencing the most valuable type-strain genomes for metagenomic binning, comparative biology and taxonomic classification.</title>
        <authorList>
            <person name="Goeker M."/>
        </authorList>
    </citation>
    <scope>NUCLEOTIDE SEQUENCE [LARGE SCALE GENOMIC DNA]</scope>
    <source>
        <strain evidence="2 3">DSM 25350</strain>
    </source>
</reference>
<protein>
    <recommendedName>
        <fullName evidence="4">DUF4382 domain-containing protein</fullName>
    </recommendedName>
</protein>
<evidence type="ECO:0000313" key="2">
    <source>
        <dbReference type="EMBL" id="PWK53067.1"/>
    </source>
</evidence>
<sequence length="631" mass="67831">MNNKTLNLFTYCLIAFSLILSGCGSSTPEQAPETVELISCETSDNDPQNDACGKVLLGLTDADGDFLLYNVTVTGIELTRRDGTQVSLLPSPQMIDFATYVELTELVTAATIPAGVYTSGSISISYAGADIQVEKNGDAVAAQMVDENGDLLTDTTLSLELDADNPLVIARARPALLEVDFNLSASHEVDLTTEPVTVTTEPFISAEVDPVMSKEFRIRGPLIRVSEDNSLFRIAVRPFHRRDGRFGGANVAVNDDTNFEINGETFTGSEGLSQMAQLEAGTATVTHGLFERNIDSFTAITVYAGSSVPGHDKDAARGVITAREGDRLQLHGVTLIRETGEVGFHPLITVNIADTTHVIKPRRVDEEVSINDLSVGQAVTVLGELQLEQGSDAVPEMDATNGGVKMRLTFASGHQVAQNASELTMNLQALHGRSPERYNFAGTGVDSSMDADPNNYQVSVTNLMVSEGNSGDPVRFNGFVTPFGSAPADFDAVTVVNYAESRSQLYVDWPMGEEVMAFGELTSESLTINIAQSEEAGIYKLIQGGIRTDLTSFDQLVRVEPKFERGVYAIRDNNSVKVFSNFADFATELQAEMDSGLQVDKLHAIGGFSHDAVSLQAIKIAVKLTPTDASN</sequence>
<dbReference type="PROSITE" id="PS51257">
    <property type="entry name" value="PROKAR_LIPOPROTEIN"/>
    <property type="match status" value="1"/>
</dbReference>
<dbReference type="OrthoDB" id="6189102at2"/>
<keyword evidence="3" id="KW-1185">Reference proteome</keyword>
<dbReference type="Proteomes" id="UP000245790">
    <property type="component" value="Unassembled WGS sequence"/>
</dbReference>
<proteinExistence type="predicted"/>
<evidence type="ECO:0008006" key="4">
    <source>
        <dbReference type="Google" id="ProtNLM"/>
    </source>
</evidence>
<comment type="caution">
    <text evidence="2">The sequence shown here is derived from an EMBL/GenBank/DDBJ whole genome shotgun (WGS) entry which is preliminary data.</text>
</comment>
<accession>A0A316GEH4</accession>
<dbReference type="AlphaFoldDB" id="A0A316GEH4"/>
<organism evidence="2 3">
    <name type="scientific">Pleionea mediterranea</name>
    <dbReference type="NCBI Taxonomy" id="523701"/>
    <lineage>
        <taxon>Bacteria</taxon>
        <taxon>Pseudomonadati</taxon>
        <taxon>Pseudomonadota</taxon>
        <taxon>Gammaproteobacteria</taxon>
        <taxon>Oceanospirillales</taxon>
        <taxon>Pleioneaceae</taxon>
        <taxon>Pleionea</taxon>
    </lineage>
</organism>
<evidence type="ECO:0000256" key="1">
    <source>
        <dbReference type="SAM" id="SignalP"/>
    </source>
</evidence>